<dbReference type="InParanoid" id="O27150"/>
<feature type="domain" description="CRISPR type III-associated protein" evidence="7">
    <location>
        <begin position="4"/>
        <end position="266"/>
    </location>
</feature>
<evidence type="ECO:0000313" key="8">
    <source>
        <dbReference type="EMBL" id="AAB85567.1"/>
    </source>
</evidence>
<keyword evidence="9" id="KW-1185">Reference proteome</keyword>
<evidence type="ECO:0000256" key="1">
    <source>
        <dbReference type="ARBA" id="ARBA00003088"/>
    </source>
</evidence>
<accession>O27150</accession>
<comment type="function">
    <text evidence="1">This subunit might be involved in maturation of a crRNA intermediate to its mature form.</text>
</comment>
<sequence>MQCTLEVITPVHIGNGTTYGPQEFYTGKAKSGDKLVPIFGRVDVSKLYSELDDDARDELVDHISTQDFQLDSMKKFKKAARRAVRYRGFLKTESSNIKDVHEHIKTSDEIYIPGSSIKGSIRTALLYKNLRDSDLERISEEVSRGHRGDPNKIINSFFSSDPRDTAKKSIMRFLEVTDTNTSKAPALHMVRVLTVSGGSYSYKKFPLYLEFIPRKKLEFEMNFTYNDVYDRIGLRNKRELVDPETIRESLYTFSRDYIEHELDFASRYGVDFLERIYRKLEKKELP</sequence>
<dbReference type="NCBIfam" id="TIGR01899">
    <property type="entry name" value="cas_TM1807_csm5"/>
    <property type="match status" value="1"/>
</dbReference>
<dbReference type="InterPro" id="IPR010173">
    <property type="entry name" value="CRISPR-assoc_Csm5"/>
</dbReference>
<evidence type="ECO:0000256" key="2">
    <source>
        <dbReference type="ARBA" id="ARBA00006680"/>
    </source>
</evidence>
<evidence type="ECO:0000313" key="9">
    <source>
        <dbReference type="Proteomes" id="UP000005223"/>
    </source>
</evidence>
<dbReference type="STRING" id="187420.MTH_1078"/>
<dbReference type="PANTHER" id="PTHR38007">
    <property type="entry name" value="CRISPR SYSTEM CMS PROTEIN CSM5"/>
    <property type="match status" value="1"/>
</dbReference>
<dbReference type="FunCoup" id="O27150">
    <property type="interactions" value="2"/>
</dbReference>
<dbReference type="AlphaFoldDB" id="O27150"/>
<dbReference type="PaxDb" id="187420-MTH_1078"/>
<dbReference type="KEGG" id="mth:MTH_1078"/>
<evidence type="ECO:0000256" key="5">
    <source>
        <dbReference type="ARBA" id="ARBA00023118"/>
    </source>
</evidence>
<comment type="similarity">
    <text evidence="2">Belongs to the CRISPR-associated Csm5 family.</text>
</comment>
<evidence type="ECO:0000256" key="4">
    <source>
        <dbReference type="ARBA" id="ARBA00022884"/>
    </source>
</evidence>
<dbReference type="GO" id="GO:0003723">
    <property type="term" value="F:RNA binding"/>
    <property type="evidence" value="ECO:0007669"/>
    <property type="project" value="UniProtKB-KW"/>
</dbReference>
<dbReference type="Pfam" id="PF03787">
    <property type="entry name" value="RAMPs"/>
    <property type="match status" value="1"/>
</dbReference>
<dbReference type="GO" id="GO:0051607">
    <property type="term" value="P:defense response to virus"/>
    <property type="evidence" value="ECO:0007669"/>
    <property type="project" value="UniProtKB-KW"/>
</dbReference>
<proteinExistence type="inferred from homology"/>
<dbReference type="HOGENOM" id="CLU_971864_0_0_2"/>
<keyword evidence="4" id="KW-0694">RNA-binding</keyword>
<gene>
    <name evidence="8" type="ordered locus">MTH_1078</name>
</gene>
<evidence type="ECO:0000256" key="3">
    <source>
        <dbReference type="ARBA" id="ARBA00016113"/>
    </source>
</evidence>
<dbReference type="PIR" id="B69010">
    <property type="entry name" value="B69010"/>
</dbReference>
<organism evidence="8 9">
    <name type="scientific">Methanothermobacter thermautotrophicus (strain ATCC 29096 / DSM 1053 / JCM 10044 / NBRC 100330 / Delta H)</name>
    <name type="common">Methanobacterium thermoautotrophicum</name>
    <dbReference type="NCBI Taxonomy" id="187420"/>
    <lineage>
        <taxon>Archaea</taxon>
        <taxon>Methanobacteriati</taxon>
        <taxon>Methanobacteriota</taxon>
        <taxon>Methanomada group</taxon>
        <taxon>Methanobacteria</taxon>
        <taxon>Methanobacteriales</taxon>
        <taxon>Methanobacteriaceae</taxon>
        <taxon>Methanothermobacter</taxon>
    </lineage>
</organism>
<dbReference type="PANTHER" id="PTHR38007:SF1">
    <property type="entry name" value="CRISPR SYSTEM CMS PROTEIN CSM5"/>
    <property type="match status" value="1"/>
</dbReference>
<keyword evidence="5" id="KW-0051">Antiviral defense</keyword>
<name>O27150_METTH</name>
<dbReference type="Proteomes" id="UP000005223">
    <property type="component" value="Chromosome"/>
</dbReference>
<dbReference type="InterPro" id="IPR005537">
    <property type="entry name" value="RAMP_III_fam"/>
</dbReference>
<evidence type="ECO:0000259" key="7">
    <source>
        <dbReference type="Pfam" id="PF03787"/>
    </source>
</evidence>
<reference evidence="8 9" key="1">
    <citation type="journal article" date="1997" name="J. Bacteriol.">
        <title>Complete genome sequence of Methanobacterium thermoautotrophicum deltaH: functional analysis and comparative genomics.</title>
        <authorList>
            <person name="Smith D.R."/>
            <person name="Doucette-Stamm L.A."/>
            <person name="Deloughery C."/>
            <person name="Lee H.-M."/>
            <person name="Dubois J."/>
            <person name="Aldredge T."/>
            <person name="Bashirzadeh R."/>
            <person name="Blakely D."/>
            <person name="Cook R."/>
            <person name="Gilbert K."/>
            <person name="Harrison D."/>
            <person name="Hoang L."/>
            <person name="Keagle P."/>
            <person name="Lumm W."/>
            <person name="Pothier B."/>
            <person name="Qiu D."/>
            <person name="Spadafora R."/>
            <person name="Vicare R."/>
            <person name="Wang Y."/>
            <person name="Wierzbowski J."/>
            <person name="Gibson R."/>
            <person name="Jiwani N."/>
            <person name="Caruso A."/>
            <person name="Bush D."/>
            <person name="Safer H."/>
            <person name="Patwell D."/>
            <person name="Prabhakar S."/>
            <person name="McDougall S."/>
            <person name="Shimer G."/>
            <person name="Goyal A."/>
            <person name="Pietrovski S."/>
            <person name="Church G.M."/>
            <person name="Daniels C.J."/>
            <person name="Mao J.-i."/>
            <person name="Rice P."/>
            <person name="Nolling J."/>
            <person name="Reeve J.N."/>
        </authorList>
    </citation>
    <scope>NUCLEOTIDE SEQUENCE [LARGE SCALE GENOMIC DNA]</scope>
    <source>
        <strain evidence="9">ATCC 29096 / DSM 1053 / JCM 10044 / NBRC 100330 / Delta H</strain>
    </source>
</reference>
<protein>
    <recommendedName>
        <fullName evidence="3">CRISPR system Cms protein Csm5</fullName>
    </recommendedName>
    <alternativeName>
        <fullName evidence="6">CRISPR type III A-associated protein Csm5</fullName>
    </alternativeName>
</protein>
<dbReference type="RefSeq" id="WP_010876702.1">
    <property type="nucleotide sequence ID" value="NC_000916.1"/>
</dbReference>
<dbReference type="EMBL" id="AE000666">
    <property type="protein sequence ID" value="AAB85567.1"/>
    <property type="molecule type" value="Genomic_DNA"/>
</dbReference>
<dbReference type="EnsemblBacteria" id="AAB85567">
    <property type="protein sequence ID" value="AAB85567"/>
    <property type="gene ID" value="MTH_1078"/>
</dbReference>
<evidence type="ECO:0000256" key="6">
    <source>
        <dbReference type="ARBA" id="ARBA00031720"/>
    </source>
</evidence>
<dbReference type="GeneID" id="1471486"/>